<evidence type="ECO:0000313" key="5">
    <source>
        <dbReference type="Proteomes" id="UP001172457"/>
    </source>
</evidence>
<dbReference type="InterPro" id="IPR032567">
    <property type="entry name" value="RTL1-rel"/>
</dbReference>
<feature type="region of interest" description="Disordered" evidence="2">
    <location>
        <begin position="67"/>
        <end position="115"/>
    </location>
</feature>
<feature type="compositionally biased region" description="Basic and acidic residues" evidence="2">
    <location>
        <begin position="67"/>
        <end position="83"/>
    </location>
</feature>
<evidence type="ECO:0000259" key="3">
    <source>
        <dbReference type="PROSITE" id="PS50158"/>
    </source>
</evidence>
<feature type="domain" description="CCHC-type" evidence="3">
    <location>
        <begin position="324"/>
        <end position="339"/>
    </location>
</feature>
<dbReference type="EMBL" id="JARYMX010000004">
    <property type="protein sequence ID" value="KAJ9552502.1"/>
    <property type="molecule type" value="Genomic_DNA"/>
</dbReference>
<accession>A0AA38W8L0</accession>
<proteinExistence type="predicted"/>
<keyword evidence="1" id="KW-0862">Zinc</keyword>
<dbReference type="InterPro" id="IPR036875">
    <property type="entry name" value="Znf_CCHC_sf"/>
</dbReference>
<dbReference type="GO" id="GO:0003676">
    <property type="term" value="F:nucleic acid binding"/>
    <property type="evidence" value="ECO:0007669"/>
    <property type="project" value="InterPro"/>
</dbReference>
<dbReference type="InterPro" id="IPR005162">
    <property type="entry name" value="Retrotrans_gag_dom"/>
</dbReference>
<feature type="compositionally biased region" description="Polar residues" evidence="2">
    <location>
        <begin position="1"/>
        <end position="15"/>
    </location>
</feature>
<dbReference type="SUPFAM" id="SSF57756">
    <property type="entry name" value="Retrovirus zinc finger-like domains"/>
    <property type="match status" value="1"/>
</dbReference>
<dbReference type="PROSITE" id="PS50158">
    <property type="entry name" value="ZF_CCHC"/>
    <property type="match status" value="2"/>
</dbReference>
<evidence type="ECO:0000256" key="1">
    <source>
        <dbReference type="PROSITE-ProRule" id="PRU00047"/>
    </source>
</evidence>
<comment type="caution">
    <text evidence="4">The sequence shown here is derived from an EMBL/GenBank/DDBJ whole genome shotgun (WGS) entry which is preliminary data.</text>
</comment>
<evidence type="ECO:0000256" key="2">
    <source>
        <dbReference type="SAM" id="MobiDB-lite"/>
    </source>
</evidence>
<keyword evidence="5" id="KW-1185">Reference proteome</keyword>
<dbReference type="InterPro" id="IPR001878">
    <property type="entry name" value="Znf_CCHC"/>
</dbReference>
<feature type="domain" description="CCHC-type" evidence="3">
    <location>
        <begin position="343"/>
        <end position="358"/>
    </location>
</feature>
<evidence type="ECO:0000313" key="4">
    <source>
        <dbReference type="EMBL" id="KAJ9552502.1"/>
    </source>
</evidence>
<protein>
    <recommendedName>
        <fullName evidence="3">CCHC-type domain-containing protein</fullName>
    </recommendedName>
</protein>
<dbReference type="GO" id="GO:0008270">
    <property type="term" value="F:zinc ion binding"/>
    <property type="evidence" value="ECO:0007669"/>
    <property type="project" value="UniProtKB-KW"/>
</dbReference>
<organism evidence="4 5">
    <name type="scientific">Centaurea solstitialis</name>
    <name type="common">yellow star-thistle</name>
    <dbReference type="NCBI Taxonomy" id="347529"/>
    <lineage>
        <taxon>Eukaryota</taxon>
        <taxon>Viridiplantae</taxon>
        <taxon>Streptophyta</taxon>
        <taxon>Embryophyta</taxon>
        <taxon>Tracheophyta</taxon>
        <taxon>Spermatophyta</taxon>
        <taxon>Magnoliopsida</taxon>
        <taxon>eudicotyledons</taxon>
        <taxon>Gunneridae</taxon>
        <taxon>Pentapetalae</taxon>
        <taxon>asterids</taxon>
        <taxon>campanulids</taxon>
        <taxon>Asterales</taxon>
        <taxon>Asteraceae</taxon>
        <taxon>Carduoideae</taxon>
        <taxon>Cardueae</taxon>
        <taxon>Centaureinae</taxon>
        <taxon>Centaurea</taxon>
    </lineage>
</organism>
<name>A0AA38W8L0_9ASTR</name>
<keyword evidence="1" id="KW-0479">Metal-binding</keyword>
<dbReference type="SMART" id="SM00343">
    <property type="entry name" value="ZnF_C2HC"/>
    <property type="match status" value="2"/>
</dbReference>
<dbReference type="Pfam" id="PF00098">
    <property type="entry name" value="zf-CCHC"/>
    <property type="match status" value="2"/>
</dbReference>
<sequence length="481" mass="54437">MVRATNQTASSSATPTEDRNSTIRVNKRRTEGNKNILTEEALMERMTEVLQNTLPSMLKTMLGDRFKDPEEEKEVSKHQEKSVTDSQATVRIESSRDIGNPSKQGEEKLMTGGSNEKKEYQVKGKVCSFKTFNDTRLKEFKGTEGPVALMNWVTKMQSCFKICNCPEEQKVTYAATTLLDSALHWWETECEIRGEEGVAALTWEKMKSLMMDKYCTQSEVKKLESEFLQLEQGSSSVQEYVNEFLEKARFATYQMATVAEENNIKANGERRDAKRKWEGTSKLMKKSKGGTTHAKTRNKEFTIPQCAKCNKRHKGECWRDKVTCYRCGKPGHTSKECPESKSCYECGPSGHIRSECPKVRNGAVSDVKTLGSGPGEGSEKKKELPKAMGRAFKMTLEEARESPDVVSVLGMDWLSENQARILCYEKIVKIRTPEGKTMYVYGDRKKGSMGIITTLKANKFLRNGCATYLAYAIDFFYKTHS</sequence>
<keyword evidence="1" id="KW-0863">Zinc-finger</keyword>
<gene>
    <name evidence="4" type="ORF">OSB04_016547</name>
</gene>
<dbReference type="Gene3D" id="4.10.60.10">
    <property type="entry name" value="Zinc finger, CCHC-type"/>
    <property type="match status" value="1"/>
</dbReference>
<dbReference type="PANTHER" id="PTHR15503">
    <property type="entry name" value="LDOC1 RELATED"/>
    <property type="match status" value="1"/>
</dbReference>
<feature type="region of interest" description="Disordered" evidence="2">
    <location>
        <begin position="1"/>
        <end position="35"/>
    </location>
</feature>
<dbReference type="PANTHER" id="PTHR15503:SF42">
    <property type="entry name" value="ZINC FINGER, CCHC-TYPE, RETROTRANSPOSON GAG DOMAIN, ASPARTIC PEPTIDASE DOMAIN PROTEIN-RELATED"/>
    <property type="match status" value="1"/>
</dbReference>
<reference evidence="4" key="1">
    <citation type="submission" date="2023-03" db="EMBL/GenBank/DDBJ databases">
        <title>Chromosome-scale reference genome and RAD-based genetic map of yellow starthistle (Centaurea solstitialis) reveal putative structural variation and QTLs associated with invader traits.</title>
        <authorList>
            <person name="Reatini B."/>
            <person name="Cang F.A."/>
            <person name="Jiang Q."/>
            <person name="Mckibben M.T.W."/>
            <person name="Barker M.S."/>
            <person name="Rieseberg L.H."/>
            <person name="Dlugosch K.M."/>
        </authorList>
    </citation>
    <scope>NUCLEOTIDE SEQUENCE</scope>
    <source>
        <strain evidence="4">CAN-66</strain>
        <tissue evidence="4">Leaf</tissue>
    </source>
</reference>
<dbReference type="Proteomes" id="UP001172457">
    <property type="component" value="Chromosome 4"/>
</dbReference>
<feature type="compositionally biased region" description="Basic and acidic residues" evidence="2">
    <location>
        <begin position="104"/>
        <end position="115"/>
    </location>
</feature>
<dbReference type="AlphaFoldDB" id="A0AA38W8L0"/>
<dbReference type="Pfam" id="PF03732">
    <property type="entry name" value="Retrotrans_gag"/>
    <property type="match status" value="1"/>
</dbReference>